<dbReference type="AlphaFoldDB" id="A0A9W8YSS4"/>
<feature type="compositionally biased region" description="Basic residues" evidence="1">
    <location>
        <begin position="30"/>
        <end position="39"/>
    </location>
</feature>
<dbReference type="PANTHER" id="PTHR42070">
    <property type="entry name" value="FILAMENT ASSOCIATED PROTEIN, PUTATIVE (AFU_ORTHOLOGUE AFUA_8G06630)-RELATED"/>
    <property type="match status" value="1"/>
</dbReference>
<protein>
    <recommendedName>
        <fullName evidence="4">BZIP domain-containing protein</fullName>
    </recommendedName>
</protein>
<gene>
    <name evidence="2" type="ORF">N0V93_005142</name>
</gene>
<evidence type="ECO:0008006" key="4">
    <source>
        <dbReference type="Google" id="ProtNLM"/>
    </source>
</evidence>
<proteinExistence type="predicted"/>
<keyword evidence="3" id="KW-1185">Reference proteome</keyword>
<dbReference type="EMBL" id="JAPEVB010000003">
    <property type="protein sequence ID" value="KAJ4391524.1"/>
    <property type="molecule type" value="Genomic_DNA"/>
</dbReference>
<dbReference type="Proteomes" id="UP001140453">
    <property type="component" value="Unassembled WGS sequence"/>
</dbReference>
<accession>A0A9W8YSS4</accession>
<evidence type="ECO:0000313" key="3">
    <source>
        <dbReference type="Proteomes" id="UP001140453"/>
    </source>
</evidence>
<feature type="region of interest" description="Disordered" evidence="1">
    <location>
        <begin position="1"/>
        <end position="39"/>
    </location>
</feature>
<name>A0A9W8YSS4_9PEZI</name>
<dbReference type="PANTHER" id="PTHR42070:SF1">
    <property type="entry name" value="FILAMENT ASSOCIATED PROTEIN, PUTATIVE (AFU_ORTHOLOGUE AFUA_8G06630)-RELATED"/>
    <property type="match status" value="1"/>
</dbReference>
<organism evidence="2 3">
    <name type="scientific">Gnomoniopsis smithogilvyi</name>
    <dbReference type="NCBI Taxonomy" id="1191159"/>
    <lineage>
        <taxon>Eukaryota</taxon>
        <taxon>Fungi</taxon>
        <taxon>Dikarya</taxon>
        <taxon>Ascomycota</taxon>
        <taxon>Pezizomycotina</taxon>
        <taxon>Sordariomycetes</taxon>
        <taxon>Sordariomycetidae</taxon>
        <taxon>Diaporthales</taxon>
        <taxon>Gnomoniaceae</taxon>
        <taxon>Gnomoniopsis</taxon>
    </lineage>
</organism>
<reference evidence="2" key="1">
    <citation type="submission" date="2022-10" db="EMBL/GenBank/DDBJ databases">
        <title>Tapping the CABI collections for fungal endophytes: first genome assemblies for Collariella, Neodidymelliopsis, Ascochyta clinopodiicola, Didymella pomorum, Didymosphaeria variabile, Neocosmospora piperis and Neocucurbitaria cava.</title>
        <authorList>
            <person name="Hill R."/>
        </authorList>
    </citation>
    <scope>NUCLEOTIDE SEQUENCE</scope>
    <source>
        <strain evidence="2">IMI 355082</strain>
    </source>
</reference>
<dbReference type="OrthoDB" id="4505928at2759"/>
<sequence>MKGKRSPEQSILMDKWPSKTTEQNANRVRNNQRRHRARVKSRIKELEARLEESNTKLEAALSTISSLTAEVESYRASQASTSSSSGNSRPVKDVCLALDLDHQNPRMTNTSAGNSDNTVDELVTTQGPLKPQPGALISDSKTVENDAICNCLDGAPPPAHGESTMSCSSALQIIEQQNFSGVEVTTIKAWLGPGFRLKPGEACRVETNRLYELLDHITSPS</sequence>
<evidence type="ECO:0000256" key="1">
    <source>
        <dbReference type="SAM" id="MobiDB-lite"/>
    </source>
</evidence>
<comment type="caution">
    <text evidence="2">The sequence shown here is derived from an EMBL/GenBank/DDBJ whole genome shotgun (WGS) entry which is preliminary data.</text>
</comment>
<evidence type="ECO:0000313" key="2">
    <source>
        <dbReference type="EMBL" id="KAJ4391524.1"/>
    </source>
</evidence>
<dbReference type="CDD" id="cd14688">
    <property type="entry name" value="bZIP_YAP"/>
    <property type="match status" value="1"/>
</dbReference>